<proteinExistence type="predicted"/>
<dbReference type="InterPro" id="IPR018247">
    <property type="entry name" value="EF_Hand_1_Ca_BS"/>
</dbReference>
<dbReference type="EMBL" id="CAUYUJ010002025">
    <property type="protein sequence ID" value="CAK0798812.1"/>
    <property type="molecule type" value="Genomic_DNA"/>
</dbReference>
<protein>
    <recommendedName>
        <fullName evidence="1">EF-hand domain-containing protein</fullName>
    </recommendedName>
</protein>
<evidence type="ECO:0000313" key="2">
    <source>
        <dbReference type="EMBL" id="CAK0798812.1"/>
    </source>
</evidence>
<name>A0ABN9Q2Z5_9DINO</name>
<keyword evidence="3" id="KW-1185">Reference proteome</keyword>
<gene>
    <name evidence="2" type="ORF">PCOR1329_LOCUS7469</name>
</gene>
<organism evidence="2 3">
    <name type="scientific">Prorocentrum cordatum</name>
    <dbReference type="NCBI Taxonomy" id="2364126"/>
    <lineage>
        <taxon>Eukaryota</taxon>
        <taxon>Sar</taxon>
        <taxon>Alveolata</taxon>
        <taxon>Dinophyceae</taxon>
        <taxon>Prorocentrales</taxon>
        <taxon>Prorocentraceae</taxon>
        <taxon>Prorocentrum</taxon>
    </lineage>
</organism>
<dbReference type="Gene3D" id="1.10.238.10">
    <property type="entry name" value="EF-hand"/>
    <property type="match status" value="1"/>
</dbReference>
<dbReference type="Proteomes" id="UP001189429">
    <property type="component" value="Unassembled WGS sequence"/>
</dbReference>
<evidence type="ECO:0000313" key="3">
    <source>
        <dbReference type="Proteomes" id="UP001189429"/>
    </source>
</evidence>
<dbReference type="SMART" id="SM00054">
    <property type="entry name" value="EFh"/>
    <property type="match status" value="1"/>
</dbReference>
<evidence type="ECO:0000259" key="1">
    <source>
        <dbReference type="PROSITE" id="PS50222"/>
    </source>
</evidence>
<dbReference type="PROSITE" id="PS00018">
    <property type="entry name" value="EF_HAND_1"/>
    <property type="match status" value="1"/>
</dbReference>
<feature type="domain" description="EF-hand" evidence="1">
    <location>
        <begin position="21"/>
        <end position="56"/>
    </location>
</feature>
<reference evidence="2" key="1">
    <citation type="submission" date="2023-10" db="EMBL/GenBank/DDBJ databases">
        <authorList>
            <person name="Chen Y."/>
            <person name="Shah S."/>
            <person name="Dougan E. K."/>
            <person name="Thang M."/>
            <person name="Chan C."/>
        </authorList>
    </citation>
    <scope>NUCLEOTIDE SEQUENCE [LARGE SCALE GENOMIC DNA]</scope>
</reference>
<sequence>MSYLELKGLLGGLVHIDEGSGTAGALRAALAAVDEDGNRELSFPEFLRLMKKLQADNWNGINSVGKESRRRAESLAQCLEEAQNESSPMARRRVSVKDWNAFVDARVHH</sequence>
<comment type="caution">
    <text evidence="2">The sequence shown here is derived from an EMBL/GenBank/DDBJ whole genome shotgun (WGS) entry which is preliminary data.</text>
</comment>
<dbReference type="InterPro" id="IPR002048">
    <property type="entry name" value="EF_hand_dom"/>
</dbReference>
<dbReference type="PROSITE" id="PS50222">
    <property type="entry name" value="EF_HAND_2"/>
    <property type="match status" value="1"/>
</dbReference>
<accession>A0ABN9Q2Z5</accession>